<evidence type="ECO:0000256" key="1">
    <source>
        <dbReference type="ARBA" id="ARBA00004170"/>
    </source>
</evidence>
<dbReference type="Gene3D" id="2.30.29.30">
    <property type="entry name" value="Pleckstrin-homology domain (PH domain)/Phosphotyrosine-binding domain (PTB)"/>
    <property type="match status" value="1"/>
</dbReference>
<dbReference type="InterPro" id="IPR042832">
    <property type="entry name" value="PHLA1/2/3"/>
</dbReference>
<sequence>MKMSAIEVPQVIKEGELEKRSDTLLQLWKKKTCVLTKESLNIFADIQKKSKCKEMKFQSIKKVDCVERSGKYVFFTIVTTENKEIDFRCLADSCWNAAITMALIDFQNKKAIQDFKSRQETEVASQGRQERHLARSP</sequence>
<dbReference type="PANTHER" id="PTHR15478:SF8">
    <property type="entry name" value="PLECKSTRIN HOMOLOGY-LIKE DOMAIN FAMILY A MEMBER 2"/>
    <property type="match status" value="1"/>
</dbReference>
<dbReference type="HOGENOM" id="CLU_062639_1_0_1"/>
<dbReference type="SMART" id="SM00233">
    <property type="entry name" value="PH"/>
    <property type="match status" value="1"/>
</dbReference>
<organism evidence="10 11">
    <name type="scientific">Latimeria chalumnae</name>
    <name type="common">Coelacanth</name>
    <dbReference type="NCBI Taxonomy" id="7897"/>
    <lineage>
        <taxon>Eukaryota</taxon>
        <taxon>Metazoa</taxon>
        <taxon>Chordata</taxon>
        <taxon>Craniata</taxon>
        <taxon>Vertebrata</taxon>
        <taxon>Euteleostomi</taxon>
        <taxon>Coelacanthiformes</taxon>
        <taxon>Coelacanthidae</taxon>
        <taxon>Latimeria</taxon>
    </lineage>
</organism>
<gene>
    <name evidence="10" type="primary">PHLDA2</name>
</gene>
<evidence type="ECO:0000256" key="3">
    <source>
        <dbReference type="ARBA" id="ARBA00022490"/>
    </source>
</evidence>
<evidence type="ECO:0000256" key="7">
    <source>
        <dbReference type="ARBA" id="ARBA00040374"/>
    </source>
</evidence>
<keyword evidence="3" id="KW-0963">Cytoplasm</keyword>
<dbReference type="GeneID" id="102360917"/>
<comment type="similarity">
    <text evidence="6">Belongs to the PHLDA2 family.</text>
</comment>
<dbReference type="PANTHER" id="PTHR15478">
    <property type="entry name" value="PLECKSTRIN HOMOLOGY-LIKE DOMAIN, PQ-RICH PROTEIN"/>
    <property type="match status" value="1"/>
</dbReference>
<dbReference type="GO" id="GO:1901981">
    <property type="term" value="F:phosphatidylinositol phosphate binding"/>
    <property type="evidence" value="ECO:0007669"/>
    <property type="project" value="InterPro"/>
</dbReference>
<dbReference type="KEGG" id="lcm:102360917"/>
<dbReference type="RefSeq" id="XP_005997638.1">
    <property type="nucleotide sequence ID" value="XM_005997576.3"/>
</dbReference>
<dbReference type="AlphaFoldDB" id="H3B494"/>
<dbReference type="InParanoid" id="H3B494"/>
<dbReference type="Ensembl" id="ENSLACT00000016831.1">
    <property type="protein sequence ID" value="ENSLACP00000016715.1"/>
    <property type="gene ID" value="ENSLACG00000014725.1"/>
</dbReference>
<dbReference type="InterPro" id="IPR001849">
    <property type="entry name" value="PH_domain"/>
</dbReference>
<evidence type="ECO:0000259" key="9">
    <source>
        <dbReference type="SMART" id="SM00233"/>
    </source>
</evidence>
<comment type="function">
    <text evidence="5">Plays a role in regulating placenta growth. May act via its PH domain that competes with other PH domain-containing proteins, thereby preventing their binding to membrane lipids.</text>
</comment>
<dbReference type="STRING" id="7897.ENSLACP00000016715"/>
<reference evidence="10" key="3">
    <citation type="submission" date="2025-09" db="UniProtKB">
        <authorList>
            <consortium name="Ensembl"/>
        </authorList>
    </citation>
    <scope>IDENTIFICATION</scope>
</reference>
<dbReference type="eggNOG" id="ENOG502RXZA">
    <property type="taxonomic scope" value="Eukaryota"/>
</dbReference>
<dbReference type="Bgee" id="ENSLACG00000014725">
    <property type="expression patterns" value="Expressed in pectoral fin and 6 other cell types or tissues"/>
</dbReference>
<evidence type="ECO:0000256" key="2">
    <source>
        <dbReference type="ARBA" id="ARBA00004496"/>
    </source>
</evidence>
<dbReference type="GeneTree" id="ENSGT00440000039564"/>
<evidence type="ECO:0000313" key="10">
    <source>
        <dbReference type="Ensembl" id="ENSLACP00000016715.1"/>
    </source>
</evidence>
<dbReference type="InterPro" id="IPR011993">
    <property type="entry name" value="PH-like_dom_sf"/>
</dbReference>
<name>H3B494_LATCH</name>
<protein>
    <recommendedName>
        <fullName evidence="7">Pleckstrin homology-like domain family A member 2</fullName>
    </recommendedName>
    <alternativeName>
        <fullName evidence="8">Imprinted in placenta and liver protein</fullName>
    </alternativeName>
</protein>
<dbReference type="GO" id="GO:0043065">
    <property type="term" value="P:positive regulation of apoptotic process"/>
    <property type="evidence" value="ECO:0007669"/>
    <property type="project" value="InterPro"/>
</dbReference>
<proteinExistence type="inferred from homology"/>
<evidence type="ECO:0000313" key="11">
    <source>
        <dbReference type="Proteomes" id="UP000008672"/>
    </source>
</evidence>
<dbReference type="GO" id="GO:0005737">
    <property type="term" value="C:cytoplasm"/>
    <property type="evidence" value="ECO:0007669"/>
    <property type="project" value="UniProtKB-SubCell"/>
</dbReference>
<reference evidence="11" key="1">
    <citation type="submission" date="2011-08" db="EMBL/GenBank/DDBJ databases">
        <title>The draft genome of Latimeria chalumnae.</title>
        <authorList>
            <person name="Di Palma F."/>
            <person name="Alfoldi J."/>
            <person name="Johnson J."/>
            <person name="Berlin A."/>
            <person name="Gnerre S."/>
            <person name="Jaffe D."/>
            <person name="MacCallum I."/>
            <person name="Young S."/>
            <person name="Walker B.J."/>
            <person name="Lander E."/>
            <person name="Lindblad-Toh K."/>
        </authorList>
    </citation>
    <scope>NUCLEOTIDE SEQUENCE [LARGE SCALE GENOMIC DNA]</scope>
    <source>
        <strain evidence="11">Wild caught</strain>
    </source>
</reference>
<keyword evidence="4" id="KW-0472">Membrane</keyword>
<dbReference type="FunCoup" id="H3B494">
    <property type="interactions" value="130"/>
</dbReference>
<dbReference type="OMA" id="CWHAEIT"/>
<dbReference type="OrthoDB" id="9630709at2759"/>
<dbReference type="CDD" id="cd00821">
    <property type="entry name" value="PH"/>
    <property type="match status" value="1"/>
</dbReference>
<evidence type="ECO:0000256" key="8">
    <source>
        <dbReference type="ARBA" id="ARBA00041856"/>
    </source>
</evidence>
<feature type="domain" description="PH" evidence="9">
    <location>
        <begin position="11"/>
        <end position="106"/>
    </location>
</feature>
<accession>H3B494</accession>
<dbReference type="Proteomes" id="UP000008672">
    <property type="component" value="Unassembled WGS sequence"/>
</dbReference>
<evidence type="ECO:0000256" key="4">
    <source>
        <dbReference type="ARBA" id="ARBA00023136"/>
    </source>
</evidence>
<keyword evidence="11" id="KW-1185">Reference proteome</keyword>
<reference evidence="10" key="2">
    <citation type="submission" date="2025-08" db="UniProtKB">
        <authorList>
            <consortium name="Ensembl"/>
        </authorList>
    </citation>
    <scope>IDENTIFICATION</scope>
</reference>
<dbReference type="GO" id="GO:0016020">
    <property type="term" value="C:membrane"/>
    <property type="evidence" value="ECO:0007669"/>
    <property type="project" value="UniProtKB-SubCell"/>
</dbReference>
<evidence type="ECO:0000256" key="5">
    <source>
        <dbReference type="ARBA" id="ARBA00037121"/>
    </source>
</evidence>
<comment type="subcellular location">
    <subcellularLocation>
        <location evidence="2">Cytoplasm</location>
    </subcellularLocation>
    <subcellularLocation>
        <location evidence="1">Membrane</location>
        <topology evidence="1">Peripheral membrane protein</topology>
    </subcellularLocation>
</comment>
<dbReference type="SUPFAM" id="SSF50729">
    <property type="entry name" value="PH domain-like"/>
    <property type="match status" value="1"/>
</dbReference>
<dbReference type="CTD" id="7262"/>
<dbReference type="Pfam" id="PF00169">
    <property type="entry name" value="PH"/>
    <property type="match status" value="1"/>
</dbReference>
<evidence type="ECO:0000256" key="6">
    <source>
        <dbReference type="ARBA" id="ARBA00038385"/>
    </source>
</evidence>
<dbReference type="EMBL" id="AFYH01085723">
    <property type="status" value="NOT_ANNOTATED_CDS"/>
    <property type="molecule type" value="Genomic_DNA"/>
</dbReference>